<dbReference type="InterPro" id="IPR006016">
    <property type="entry name" value="UspA"/>
</dbReference>
<sequence length="146" mass="14662">MYSTIAVGSDGSDTAAIAVRAAIDIASRYGAKLLILGAHESAAGASVMAASAGVAIPADPDWEQSLDREVAGDLQPLIDEAAAAGVQAELVVGSGPPAEVLCEVAESRNVDLLVVGSKGMKRKVLGSVPNTVTHKAPCSVLLVKTA</sequence>
<evidence type="ECO:0000256" key="1">
    <source>
        <dbReference type="ARBA" id="ARBA00008791"/>
    </source>
</evidence>
<proteinExistence type="inferred from homology"/>
<accession>A0A6J7GW31</accession>
<feature type="domain" description="UspA" evidence="2">
    <location>
        <begin position="1"/>
        <end position="144"/>
    </location>
</feature>
<evidence type="ECO:0000259" key="2">
    <source>
        <dbReference type="Pfam" id="PF00582"/>
    </source>
</evidence>
<name>A0A6J7GW31_9ZZZZ</name>
<dbReference type="PANTHER" id="PTHR46268:SF6">
    <property type="entry name" value="UNIVERSAL STRESS PROTEIN UP12"/>
    <property type="match status" value="1"/>
</dbReference>
<gene>
    <name evidence="3" type="ORF">UFOPK3674_00017</name>
</gene>
<dbReference type="SUPFAM" id="SSF52402">
    <property type="entry name" value="Adenine nucleotide alpha hydrolases-like"/>
    <property type="match status" value="1"/>
</dbReference>
<dbReference type="Pfam" id="PF00582">
    <property type="entry name" value="Usp"/>
    <property type="match status" value="1"/>
</dbReference>
<dbReference type="PRINTS" id="PR01438">
    <property type="entry name" value="UNVRSLSTRESS"/>
</dbReference>
<evidence type="ECO:0000313" key="3">
    <source>
        <dbReference type="EMBL" id="CAB4912707.1"/>
    </source>
</evidence>
<dbReference type="InterPro" id="IPR006015">
    <property type="entry name" value="Universal_stress_UspA"/>
</dbReference>
<comment type="similarity">
    <text evidence="1">Belongs to the universal stress protein A family.</text>
</comment>
<dbReference type="PANTHER" id="PTHR46268">
    <property type="entry name" value="STRESS RESPONSE PROTEIN NHAX"/>
    <property type="match status" value="1"/>
</dbReference>
<protein>
    <submittedName>
        <fullName evidence="3">Unannotated protein</fullName>
    </submittedName>
</protein>
<dbReference type="Gene3D" id="3.40.50.620">
    <property type="entry name" value="HUPs"/>
    <property type="match status" value="1"/>
</dbReference>
<dbReference type="AlphaFoldDB" id="A0A6J7GW31"/>
<dbReference type="EMBL" id="CAFBMX010000001">
    <property type="protein sequence ID" value="CAB4912707.1"/>
    <property type="molecule type" value="Genomic_DNA"/>
</dbReference>
<dbReference type="InterPro" id="IPR014729">
    <property type="entry name" value="Rossmann-like_a/b/a_fold"/>
</dbReference>
<organism evidence="3">
    <name type="scientific">freshwater metagenome</name>
    <dbReference type="NCBI Taxonomy" id="449393"/>
    <lineage>
        <taxon>unclassified sequences</taxon>
        <taxon>metagenomes</taxon>
        <taxon>ecological metagenomes</taxon>
    </lineage>
</organism>
<reference evidence="3" key="1">
    <citation type="submission" date="2020-05" db="EMBL/GenBank/DDBJ databases">
        <authorList>
            <person name="Chiriac C."/>
            <person name="Salcher M."/>
            <person name="Ghai R."/>
            <person name="Kavagutti S V."/>
        </authorList>
    </citation>
    <scope>NUCLEOTIDE SEQUENCE</scope>
</reference>
<dbReference type="CDD" id="cd00293">
    <property type="entry name" value="USP-like"/>
    <property type="match status" value="1"/>
</dbReference>